<organism evidence="2 3">
    <name type="scientific">Fusarium langsethiae</name>
    <dbReference type="NCBI Taxonomy" id="179993"/>
    <lineage>
        <taxon>Eukaryota</taxon>
        <taxon>Fungi</taxon>
        <taxon>Dikarya</taxon>
        <taxon>Ascomycota</taxon>
        <taxon>Pezizomycotina</taxon>
        <taxon>Sordariomycetes</taxon>
        <taxon>Hypocreomycetidae</taxon>
        <taxon>Hypocreales</taxon>
        <taxon>Nectriaceae</taxon>
        <taxon>Fusarium</taxon>
    </lineage>
</organism>
<evidence type="ECO:0000313" key="3">
    <source>
        <dbReference type="Proteomes" id="UP000037904"/>
    </source>
</evidence>
<comment type="caution">
    <text evidence="2">The sequence shown here is derived from an EMBL/GenBank/DDBJ whole genome shotgun (WGS) entry which is preliminary data.</text>
</comment>
<name>A0A0M9F3D2_FUSLA</name>
<dbReference type="EMBL" id="JXCE01000017">
    <property type="protein sequence ID" value="KPA45100.1"/>
    <property type="molecule type" value="Genomic_DNA"/>
</dbReference>
<feature type="region of interest" description="Disordered" evidence="1">
    <location>
        <begin position="236"/>
        <end position="264"/>
    </location>
</feature>
<gene>
    <name evidence="2" type="ORF">FLAG1_01924</name>
</gene>
<reference evidence="2 3" key="1">
    <citation type="submission" date="2015-04" db="EMBL/GenBank/DDBJ databases">
        <title>The draft genome sequence of Fusarium langsethiae, a T-2/HT-2 mycotoxin producer.</title>
        <authorList>
            <person name="Lysoe E."/>
            <person name="Divon H.H."/>
            <person name="Terzi V."/>
            <person name="Orru L."/>
            <person name="Lamontanara A."/>
            <person name="Kolseth A.-K."/>
            <person name="Frandsen R.J."/>
            <person name="Nielsen K."/>
            <person name="Thrane U."/>
        </authorList>
    </citation>
    <scope>NUCLEOTIDE SEQUENCE [LARGE SCALE GENOMIC DNA]</scope>
    <source>
        <strain evidence="2 3">Fl201059</strain>
    </source>
</reference>
<feature type="compositionally biased region" description="Polar residues" evidence="1">
    <location>
        <begin position="58"/>
        <end position="72"/>
    </location>
</feature>
<proteinExistence type="predicted"/>
<dbReference type="OrthoDB" id="2398441at2759"/>
<dbReference type="PANTHER" id="PTHR28042:SF1">
    <property type="entry name" value="E3 UBIQUITIN-PROTEIN LIGASE COMPLEX SLX5-SLX8 SUBUNIT SLX5"/>
    <property type="match status" value="1"/>
</dbReference>
<evidence type="ECO:0000313" key="2">
    <source>
        <dbReference type="EMBL" id="KPA45100.1"/>
    </source>
</evidence>
<evidence type="ECO:0000256" key="1">
    <source>
        <dbReference type="SAM" id="MobiDB-lite"/>
    </source>
</evidence>
<protein>
    <submittedName>
        <fullName evidence="2">Cell cycle control protein</fullName>
    </submittedName>
</protein>
<feature type="compositionally biased region" description="Low complexity" evidence="1">
    <location>
        <begin position="33"/>
        <end position="51"/>
    </location>
</feature>
<sequence>MAENSDDFLEMLDEHQLMELGIGLGSRVPQTDPEPSLFLPSPSAPPATFAPRLRPRTITRSSPGNTIDQSNLGRPVRSRRSRAPQPHPDPHLRNILAPEPAQQAPVIDLTEEPDSPELLRARALPAQAAPNARNPRRTNSQRVSPPQLARTDGTFVGRSANVIDLTVDSPEEERPPRHFPHAGRMIPRPDDLIEVEIISQRSVPSFALGPFRRLAGIIGADIAVFNPPNLDISRNAYARPPSPKPRMPTPPPAREGFTRNTCTDPEKESESVVICPACNEELAYDPTGTVTQSSVGTAKGKRKRAPGEHHFWALKKCGHVYCADCFENRKPTKTNRDGVGFRSPDARPPNLVGNELRCAVDDCDTKVSAKTEWVGIFL</sequence>
<feature type="region of interest" description="Disordered" evidence="1">
    <location>
        <begin position="126"/>
        <end position="157"/>
    </location>
</feature>
<accession>A0A0M9F3D2</accession>
<dbReference type="Proteomes" id="UP000037904">
    <property type="component" value="Unassembled WGS sequence"/>
</dbReference>
<dbReference type="PANTHER" id="PTHR28042">
    <property type="entry name" value="E3 UBIQUITIN-PROTEIN LIGASE COMPLEX SLX5-SLX8 SUBUNIT SLX5"/>
    <property type="match status" value="1"/>
</dbReference>
<feature type="compositionally biased region" description="Pro residues" evidence="1">
    <location>
        <begin position="240"/>
        <end position="253"/>
    </location>
</feature>
<dbReference type="GO" id="GO:0033768">
    <property type="term" value="C:SUMO-targeted ubiquitin ligase complex"/>
    <property type="evidence" value="ECO:0007669"/>
    <property type="project" value="TreeGrafter"/>
</dbReference>
<dbReference type="GO" id="GO:0004842">
    <property type="term" value="F:ubiquitin-protein transferase activity"/>
    <property type="evidence" value="ECO:0007669"/>
    <property type="project" value="TreeGrafter"/>
</dbReference>
<dbReference type="AlphaFoldDB" id="A0A0M9F3D2"/>
<feature type="region of interest" description="Disordered" evidence="1">
    <location>
        <begin position="23"/>
        <end position="101"/>
    </location>
</feature>
<dbReference type="InterPro" id="IPR038886">
    <property type="entry name" value="E3_SLX5/Rfp1"/>
</dbReference>
<keyword evidence="3" id="KW-1185">Reference proteome</keyword>